<proteinExistence type="predicted"/>
<accession>A0A397T2Z9</accession>
<reference evidence="1 2" key="1">
    <citation type="submission" date="2018-06" db="EMBL/GenBank/DDBJ databases">
        <title>Comparative genomics reveals the genomic features of Rhizophagus irregularis, R. cerebriforme, R. diaphanum and Gigaspora rosea, and their symbiotic lifestyle signature.</title>
        <authorList>
            <person name="Morin E."/>
            <person name="San Clemente H."/>
            <person name="Chen E.C.H."/>
            <person name="De La Providencia I."/>
            <person name="Hainaut M."/>
            <person name="Kuo A."/>
            <person name="Kohler A."/>
            <person name="Murat C."/>
            <person name="Tang N."/>
            <person name="Roy S."/>
            <person name="Loubradou J."/>
            <person name="Henrissat B."/>
            <person name="Grigoriev I.V."/>
            <person name="Corradi N."/>
            <person name="Roux C."/>
            <person name="Martin F.M."/>
        </authorList>
    </citation>
    <scope>NUCLEOTIDE SEQUENCE [LARGE SCALE GENOMIC DNA]</scope>
    <source>
        <strain evidence="1 2">DAOM 227022</strain>
    </source>
</reference>
<dbReference type="Proteomes" id="UP000265703">
    <property type="component" value="Unassembled WGS sequence"/>
</dbReference>
<dbReference type="AlphaFoldDB" id="A0A397T2Z9"/>
<sequence>MAMINTHITSGKLVATGSIVPELHYGPYLRDWWVFSKEKIQKNSLYPIPLHLGLEIMLQLNKNPFIIHVVHHIHSPLQSGYICEEGGYSSDIVESASKAITSVYQLVFGTQTKYAGLFYLGLDQPEIVQKLVEGILFYPFIVELEKISVFVGCLGKINQSNINKIRQNYSASLFYKYKGKQYFANAVWNQTGILKSVSISIPSNYMIMDWNNRIIMEHLFKLHLKKVVGGLVEEWFQIFQDWKQQKSNIIELYNHIGKIYNSNHEFQERELRGWRVMFHAAGCTNITPKEIHNVEFWMNALDPKKDREMLANLYMDGFLKTYDDSKII</sequence>
<keyword evidence="2" id="KW-1185">Reference proteome</keyword>
<name>A0A397T2Z9_9GLOM</name>
<evidence type="ECO:0000313" key="2">
    <source>
        <dbReference type="Proteomes" id="UP000265703"/>
    </source>
</evidence>
<comment type="caution">
    <text evidence="1">The sequence shown here is derived from an EMBL/GenBank/DDBJ whole genome shotgun (WGS) entry which is preliminary data.</text>
</comment>
<dbReference type="EMBL" id="QKYT01000124">
    <property type="protein sequence ID" value="RIA92533.1"/>
    <property type="molecule type" value="Genomic_DNA"/>
</dbReference>
<evidence type="ECO:0000313" key="1">
    <source>
        <dbReference type="EMBL" id="RIA92533.1"/>
    </source>
</evidence>
<gene>
    <name evidence="1" type="ORF">C1645_820552</name>
</gene>
<dbReference type="OrthoDB" id="2437917at2759"/>
<organism evidence="1 2">
    <name type="scientific">Glomus cerebriforme</name>
    <dbReference type="NCBI Taxonomy" id="658196"/>
    <lineage>
        <taxon>Eukaryota</taxon>
        <taxon>Fungi</taxon>
        <taxon>Fungi incertae sedis</taxon>
        <taxon>Mucoromycota</taxon>
        <taxon>Glomeromycotina</taxon>
        <taxon>Glomeromycetes</taxon>
        <taxon>Glomerales</taxon>
        <taxon>Glomeraceae</taxon>
        <taxon>Glomus</taxon>
    </lineage>
</organism>
<protein>
    <submittedName>
        <fullName evidence="1">Uncharacterized protein</fullName>
    </submittedName>
</protein>